<dbReference type="Pfam" id="PF13812">
    <property type="entry name" value="PPR_3"/>
    <property type="match status" value="1"/>
</dbReference>
<dbReference type="PANTHER" id="PTHR45613:SF9">
    <property type="entry name" value="MITOCHONDRIAL GROUP I INTRON SPLICING FACTOR CCM1"/>
    <property type="match status" value="1"/>
</dbReference>
<evidence type="ECO:0000313" key="4">
    <source>
        <dbReference type="EMBL" id="CAY69616.1"/>
    </source>
</evidence>
<feature type="repeat" description="PPR" evidence="3">
    <location>
        <begin position="427"/>
        <end position="461"/>
    </location>
</feature>
<proteinExistence type="predicted"/>
<evidence type="ECO:0000256" key="1">
    <source>
        <dbReference type="ARBA" id="ARBA00004173"/>
    </source>
</evidence>
<dbReference type="NCBIfam" id="TIGR00756">
    <property type="entry name" value="PPR"/>
    <property type="match status" value="2"/>
</dbReference>
<dbReference type="eggNOG" id="KOG4197">
    <property type="taxonomic scope" value="Eukaryota"/>
</dbReference>
<feature type="repeat" description="PPR" evidence="3">
    <location>
        <begin position="280"/>
        <end position="314"/>
    </location>
</feature>
<dbReference type="SMR" id="C4R292"/>
<dbReference type="RefSeq" id="XP_002491896.1">
    <property type="nucleotide sequence ID" value="XM_002491851.1"/>
</dbReference>
<accession>C4R292</accession>
<dbReference type="GO" id="GO:0005739">
    <property type="term" value="C:mitochondrion"/>
    <property type="evidence" value="ECO:0007669"/>
    <property type="project" value="UniProtKB-SubCell"/>
</dbReference>
<dbReference type="Pfam" id="PF13041">
    <property type="entry name" value="PPR_2"/>
    <property type="match status" value="1"/>
</dbReference>
<protein>
    <recommendedName>
        <fullName evidence="2">Mitochondrial 15S rRNA processing factor CCM1</fullName>
    </recommendedName>
</protein>
<dbReference type="GeneID" id="8198192"/>
<dbReference type="Gene3D" id="1.25.40.10">
    <property type="entry name" value="Tetratricopeptide repeat domain"/>
    <property type="match status" value="3"/>
</dbReference>
<dbReference type="AlphaFoldDB" id="C4R292"/>
<dbReference type="InterPro" id="IPR011990">
    <property type="entry name" value="TPR-like_helical_dom_sf"/>
</dbReference>
<dbReference type="HOGENOM" id="CLU_400148_0_0_1"/>
<dbReference type="EMBL" id="FN392320">
    <property type="protein sequence ID" value="CAY69616.1"/>
    <property type="molecule type" value="Genomic_DNA"/>
</dbReference>
<sequence>MLNTSQFSRAVLRACLNSKSLSRSLATDATSTAVKQNKSQFSRRTPTSGLYEILNQNELNFNDLLSKFSQGVVELPEKTSVLSMTSVGHKFMNQSVKLSEDKSDVGTIEYQILKVLINNNLAHVSHFNRVCANYLRQNNAQEALSLYVESVEYLKHHPEALEVRDDNSELDRRLAFLFIAYNQACIAMSKQPESSYFKELLQVSKVPSISQLKKYLYEIKASKKLSSQCYKSLEKFKYESMKYNNPESFSLATTLILEGKMKDADQIIEQIKSSSPKPYDETTYAQLMHLYSLSNNTKASLALWEDMVSQDIQPSIRSFNELLYTHTKLRDSDEKCLEKLEGIWEYLNKFYQPNAISYEYYLVGLIAFNQHEKAIQLLNQLQKEAVIPLTLKMKDNVLSKLLDKNQLADAEKLFKQFLESDETYSPQVFVFNKLLSTYIKHKKYDQALQMFEKMSQYNVQPDIATYTIIISLMLKQSVNGKVEFDQLTPIFKEMKQNGIHTNAVTISSMVHILMQDPSTLEVGRLLVDYMKKEKMNLNFVTYTSIISSEFKFGDPFIGEQFFKESISKAGITPSTPYYNIPIEGFSKQNNLEKAIAYYNDLKNSNTKMAKPNHFTFYHLIRCADRLQDSERLQYLINELDAASIHLGRSLAPILKNLERTYPNIKIPENLNDQILQADEKMQTKRTYV</sequence>
<dbReference type="PANTHER" id="PTHR45613">
    <property type="entry name" value="PENTATRICOPEPTIDE REPEAT-CONTAINING PROTEIN"/>
    <property type="match status" value="1"/>
</dbReference>
<keyword evidence="5" id="KW-1185">Reference proteome</keyword>
<gene>
    <name evidence="4" type="ordered locus">PAS_chr2-2_0490</name>
</gene>
<reference evidence="4 5" key="1">
    <citation type="journal article" date="2009" name="Nat. Biotechnol.">
        <title>Genome sequence of the recombinant protein production host Pichia pastoris.</title>
        <authorList>
            <person name="De Schutter K."/>
            <person name="Lin Y.C."/>
            <person name="Tiels P."/>
            <person name="Van Hecke A."/>
            <person name="Glinka S."/>
            <person name="Weber-Lehmann J."/>
            <person name="Rouze P."/>
            <person name="Van de Peer Y."/>
            <person name="Callewaert N."/>
        </authorList>
    </citation>
    <scope>NUCLEOTIDE SEQUENCE [LARGE SCALE GENOMIC DNA]</scope>
    <source>
        <strain evidence="5">GS115 / ATCC 20864</strain>
    </source>
</reference>
<dbReference type="OMA" id="SIDAWNI"/>
<evidence type="ECO:0000313" key="5">
    <source>
        <dbReference type="Proteomes" id="UP000000314"/>
    </source>
</evidence>
<name>C4R292_KOMPG</name>
<evidence type="ECO:0000256" key="3">
    <source>
        <dbReference type="PROSITE-ProRule" id="PRU00708"/>
    </source>
</evidence>
<comment type="subcellular location">
    <subcellularLocation>
        <location evidence="1">Mitochondrion</location>
    </subcellularLocation>
</comment>
<dbReference type="KEGG" id="ppa:PAS_chr2-2_0490"/>
<dbReference type="OrthoDB" id="185373at2759"/>
<dbReference type="Proteomes" id="UP000000314">
    <property type="component" value="Chromosome 2"/>
</dbReference>
<dbReference type="PROSITE" id="PS51375">
    <property type="entry name" value="PPR"/>
    <property type="match status" value="2"/>
</dbReference>
<dbReference type="InParanoid" id="C4R292"/>
<dbReference type="STRING" id="644223.C4R292"/>
<dbReference type="InterPro" id="IPR002885">
    <property type="entry name" value="PPR_rpt"/>
</dbReference>
<evidence type="ECO:0000256" key="2">
    <source>
        <dbReference type="ARBA" id="ARBA00044527"/>
    </source>
</evidence>
<organism evidence="4 5">
    <name type="scientific">Komagataella phaffii (strain GS115 / ATCC 20864)</name>
    <name type="common">Yeast</name>
    <name type="synonym">Pichia pastoris</name>
    <dbReference type="NCBI Taxonomy" id="644223"/>
    <lineage>
        <taxon>Eukaryota</taxon>
        <taxon>Fungi</taxon>
        <taxon>Dikarya</taxon>
        <taxon>Ascomycota</taxon>
        <taxon>Saccharomycotina</taxon>
        <taxon>Pichiomycetes</taxon>
        <taxon>Pichiales</taxon>
        <taxon>Pichiaceae</taxon>
        <taxon>Komagataella</taxon>
    </lineage>
</organism>